<keyword evidence="2" id="KW-1185">Reference proteome</keyword>
<dbReference type="Proteomes" id="UP001604267">
    <property type="component" value="Unassembled WGS sequence"/>
</dbReference>
<protein>
    <submittedName>
        <fullName evidence="1">Uncharacterized protein</fullName>
    </submittedName>
</protein>
<dbReference type="EMBL" id="JBICYV010000012">
    <property type="protein sequence ID" value="MFG3013667.1"/>
    <property type="molecule type" value="Genomic_DNA"/>
</dbReference>
<evidence type="ECO:0000313" key="2">
    <source>
        <dbReference type="Proteomes" id="UP001604267"/>
    </source>
</evidence>
<comment type="caution">
    <text evidence="1">The sequence shown here is derived from an EMBL/GenBank/DDBJ whole genome shotgun (WGS) entry which is preliminary data.</text>
</comment>
<name>A0ABW7B8Z5_9ACTN</name>
<accession>A0ABW7B8Z5</accession>
<gene>
    <name evidence="1" type="ORF">ACGFZB_25100</name>
</gene>
<dbReference type="RefSeq" id="WP_392819621.1">
    <property type="nucleotide sequence ID" value="NZ_JBICYV010000012.1"/>
</dbReference>
<evidence type="ECO:0000313" key="1">
    <source>
        <dbReference type="EMBL" id="MFG3013667.1"/>
    </source>
</evidence>
<organism evidence="1 2">
    <name type="scientific">Streptomyces cinerochromogenes</name>
    <dbReference type="NCBI Taxonomy" id="66422"/>
    <lineage>
        <taxon>Bacteria</taxon>
        <taxon>Bacillati</taxon>
        <taxon>Actinomycetota</taxon>
        <taxon>Actinomycetes</taxon>
        <taxon>Kitasatosporales</taxon>
        <taxon>Streptomycetaceae</taxon>
        <taxon>Streptomyces</taxon>
    </lineage>
</organism>
<proteinExistence type="predicted"/>
<sequence length="175" mass="18752">MRPDLVGLSDDQLAARYSAAGQGPEAAAIAAEAARRDLLARLFPGGQLLGDLSDVGDDELAWCMQYATSEELFRIAAEMDRRNAVDLPEPADTGDAVANMLADRDALAEAMAPAPDPEDWGRLADDESFAAEAAAIAAAHEEDGSERDERHTITRREARALYDEYVSSFSVAAPE</sequence>
<reference evidence="1 2" key="1">
    <citation type="submission" date="2024-10" db="EMBL/GenBank/DDBJ databases">
        <title>The Natural Products Discovery Center: Release of the First 8490 Sequenced Strains for Exploring Actinobacteria Biosynthetic Diversity.</title>
        <authorList>
            <person name="Kalkreuter E."/>
            <person name="Kautsar S.A."/>
            <person name="Yang D."/>
            <person name="Bader C.D."/>
            <person name="Teijaro C.N."/>
            <person name="Fluegel L."/>
            <person name="Davis C.M."/>
            <person name="Simpson J.R."/>
            <person name="Lauterbach L."/>
            <person name="Steele A.D."/>
            <person name="Gui C."/>
            <person name="Meng S."/>
            <person name="Li G."/>
            <person name="Viehrig K."/>
            <person name="Ye F."/>
            <person name="Su P."/>
            <person name="Kiefer A.F."/>
            <person name="Nichols A."/>
            <person name="Cepeda A.J."/>
            <person name="Yan W."/>
            <person name="Fan B."/>
            <person name="Jiang Y."/>
            <person name="Adhikari A."/>
            <person name="Zheng C.-J."/>
            <person name="Schuster L."/>
            <person name="Cowan T.M."/>
            <person name="Smanski M.J."/>
            <person name="Chevrette M.G."/>
            <person name="De Carvalho L.P.S."/>
            <person name="Shen B."/>
        </authorList>
    </citation>
    <scope>NUCLEOTIDE SEQUENCE [LARGE SCALE GENOMIC DNA]</scope>
    <source>
        <strain evidence="1 2">NPDC048320</strain>
    </source>
</reference>